<reference evidence="4" key="1">
    <citation type="submission" date="2006-07" db="EMBL/GenBank/DDBJ databases">
        <title>Complete sequence of Thiomicrospira crunogena XCL-2.</title>
        <authorList>
            <consortium name="US DOE Joint Genome Institute"/>
            <person name="Copeland A."/>
            <person name="Lucas S."/>
            <person name="Lapidus A."/>
            <person name="Barry K."/>
            <person name="Detter J.C."/>
            <person name="Glavina del Rio T."/>
            <person name="Hammon N."/>
            <person name="Israni S."/>
            <person name="Dalin E."/>
            <person name="Tice H."/>
            <person name="Pitluck S."/>
            <person name="Chain P."/>
            <person name="Malfatti S."/>
            <person name="Shin M."/>
            <person name="Vergez L."/>
            <person name="Schmutz J."/>
            <person name="Larimer F."/>
            <person name="Land M."/>
            <person name="Hauser L."/>
            <person name="Kyrpides N."/>
            <person name="Lykidis A."/>
            <person name="Scott K.M."/>
            <person name="Sievert S."/>
            <person name="Kerfeld C."/>
            <person name="Freyermuth S."/>
            <person name="Dobrinski K."/>
            <person name="Boller A."/>
            <person name="Fitzpatrick K."/>
            <person name="Thoma P."/>
            <person name="Moore J."/>
            <person name="Richardson P."/>
        </authorList>
    </citation>
    <scope>NUCLEOTIDE SEQUENCE</scope>
    <source>
        <strain evidence="4">XCL-2</strain>
    </source>
</reference>
<dbReference type="EMBL" id="CP000109">
    <property type="protein sequence ID" value="ABB40731.1"/>
    <property type="molecule type" value="Genomic_DNA"/>
</dbReference>
<dbReference type="SUPFAM" id="SSF52172">
    <property type="entry name" value="CheY-like"/>
    <property type="match status" value="1"/>
</dbReference>
<evidence type="ECO:0000256" key="1">
    <source>
        <dbReference type="ARBA" id="ARBA00022553"/>
    </source>
</evidence>
<dbReference type="SMART" id="SM00448">
    <property type="entry name" value="REC"/>
    <property type="match status" value="1"/>
</dbReference>
<dbReference type="AlphaFoldDB" id="Q31JE2"/>
<gene>
    <name evidence="4" type="ordered locus">Tcr_0135</name>
</gene>
<dbReference type="eggNOG" id="COG0745">
    <property type="taxonomic scope" value="Bacteria"/>
</dbReference>
<organism evidence="4">
    <name type="scientific">Hydrogenovibrio crunogenus (strain DSM 25203 / XCL-2)</name>
    <name type="common">Thiomicrospira crunogena</name>
    <dbReference type="NCBI Taxonomy" id="317025"/>
    <lineage>
        <taxon>Bacteria</taxon>
        <taxon>Pseudomonadati</taxon>
        <taxon>Pseudomonadota</taxon>
        <taxon>Gammaproteobacteria</taxon>
        <taxon>Thiotrichales</taxon>
        <taxon>Piscirickettsiaceae</taxon>
        <taxon>Hydrogenovibrio</taxon>
    </lineage>
</organism>
<dbReference type="KEGG" id="tcx:Tcr_0135"/>
<dbReference type="PANTHER" id="PTHR45339:SF5">
    <property type="entry name" value="HISTIDINE KINASE"/>
    <property type="match status" value="1"/>
</dbReference>
<evidence type="ECO:0000259" key="3">
    <source>
        <dbReference type="PROSITE" id="PS50110"/>
    </source>
</evidence>
<feature type="modified residue" description="4-aspartylphosphate" evidence="2">
    <location>
        <position position="54"/>
    </location>
</feature>
<evidence type="ECO:0000256" key="2">
    <source>
        <dbReference type="PROSITE-ProRule" id="PRU00169"/>
    </source>
</evidence>
<evidence type="ECO:0000313" key="4">
    <source>
        <dbReference type="EMBL" id="ABB40731.1"/>
    </source>
</evidence>
<keyword evidence="1 2" id="KW-0597">Phosphoprotein</keyword>
<dbReference type="CDD" id="cd17546">
    <property type="entry name" value="REC_hyHK_CKI1_RcsC-like"/>
    <property type="match status" value="1"/>
</dbReference>
<proteinExistence type="predicted"/>
<dbReference type="GO" id="GO:0000160">
    <property type="term" value="P:phosphorelay signal transduction system"/>
    <property type="evidence" value="ECO:0007669"/>
    <property type="project" value="InterPro"/>
</dbReference>
<dbReference type="InterPro" id="IPR011006">
    <property type="entry name" value="CheY-like_superfamily"/>
</dbReference>
<sequence>MESFKILLVEDNLVNQKVALALLEKMGYQADVTANGQEALDTLAQTPYDLILMDCQMPVKDGYETTRAIRALDGPLSDIPIIAMTANAMAGDDEKCYEAGMNDYMTKPINSKLMAEKIGAFANQKNVAKTDE</sequence>
<dbReference type="PANTHER" id="PTHR45339">
    <property type="entry name" value="HYBRID SIGNAL TRANSDUCTION HISTIDINE KINASE J"/>
    <property type="match status" value="1"/>
</dbReference>
<accession>Q31JE2</accession>
<dbReference type="Pfam" id="PF00072">
    <property type="entry name" value="Response_reg"/>
    <property type="match status" value="1"/>
</dbReference>
<protein>
    <submittedName>
        <fullName evidence="4">Response regulator receiver domain protein (CheY-like)</fullName>
    </submittedName>
</protein>
<name>Q31JE2_HYDCU</name>
<dbReference type="PROSITE" id="PS50110">
    <property type="entry name" value="RESPONSE_REGULATORY"/>
    <property type="match status" value="1"/>
</dbReference>
<feature type="domain" description="Response regulatory" evidence="3">
    <location>
        <begin position="5"/>
        <end position="122"/>
    </location>
</feature>
<dbReference type="Gene3D" id="3.40.50.2300">
    <property type="match status" value="1"/>
</dbReference>
<dbReference type="OrthoDB" id="9792854at2"/>
<dbReference type="HOGENOM" id="CLU_000445_69_12_6"/>
<dbReference type="InterPro" id="IPR001789">
    <property type="entry name" value="Sig_transdc_resp-reg_receiver"/>
</dbReference>
<dbReference type="STRING" id="317025.Tcr_0135"/>